<sequence length="99" mass="11132">MQAQPQSMVCVLFFPAAFFVLFHDHQVLAIAEAGRGNAIRLRTDCQDRFLVVWERSSAQILVRSLFPSGGATFPALGFHCPLSRLFFTFQRLLTTAREG</sequence>
<dbReference type="EMBL" id="JAULSV010000002">
    <property type="protein sequence ID" value="KAK0651472.1"/>
    <property type="molecule type" value="Genomic_DNA"/>
</dbReference>
<protein>
    <recommendedName>
        <fullName evidence="4">Secreted protein</fullName>
    </recommendedName>
</protein>
<proteinExistence type="predicted"/>
<reference evidence="2" key="1">
    <citation type="submission" date="2023-06" db="EMBL/GenBank/DDBJ databases">
        <title>Genome-scale phylogeny and comparative genomics of the fungal order Sordariales.</title>
        <authorList>
            <consortium name="Lawrence Berkeley National Laboratory"/>
            <person name="Hensen N."/>
            <person name="Bonometti L."/>
            <person name="Westerberg I."/>
            <person name="Brannstrom I.O."/>
            <person name="Guillou S."/>
            <person name="Cros-Aarteil S."/>
            <person name="Calhoun S."/>
            <person name="Haridas S."/>
            <person name="Kuo A."/>
            <person name="Mondo S."/>
            <person name="Pangilinan J."/>
            <person name="Riley R."/>
            <person name="Labutti K."/>
            <person name="Andreopoulos B."/>
            <person name="Lipzen A."/>
            <person name="Chen C."/>
            <person name="Yanf M."/>
            <person name="Daum C."/>
            <person name="Ng V."/>
            <person name="Clum A."/>
            <person name="Steindorff A."/>
            <person name="Ohm R."/>
            <person name="Martin F."/>
            <person name="Silar P."/>
            <person name="Natvig D."/>
            <person name="Lalanne C."/>
            <person name="Gautier V."/>
            <person name="Ament-Velasquez S.L."/>
            <person name="Kruys A."/>
            <person name="Hutchinson M.I."/>
            <person name="Powell A.J."/>
            <person name="Barry K."/>
            <person name="Miller A.N."/>
            <person name="Grigoriev I.V."/>
            <person name="Debuchy R."/>
            <person name="Gladieux P."/>
            <person name="Thoren M.H."/>
            <person name="Johannesson H."/>
        </authorList>
    </citation>
    <scope>NUCLEOTIDE SEQUENCE</scope>
    <source>
        <strain evidence="2">SMH2532-1</strain>
    </source>
</reference>
<comment type="caution">
    <text evidence="2">The sequence shown here is derived from an EMBL/GenBank/DDBJ whole genome shotgun (WGS) entry which is preliminary data.</text>
</comment>
<organism evidence="2 3">
    <name type="scientific">Cercophora newfieldiana</name>
    <dbReference type="NCBI Taxonomy" id="92897"/>
    <lineage>
        <taxon>Eukaryota</taxon>
        <taxon>Fungi</taxon>
        <taxon>Dikarya</taxon>
        <taxon>Ascomycota</taxon>
        <taxon>Pezizomycotina</taxon>
        <taxon>Sordariomycetes</taxon>
        <taxon>Sordariomycetidae</taxon>
        <taxon>Sordariales</taxon>
        <taxon>Lasiosphaeriaceae</taxon>
        <taxon>Cercophora</taxon>
    </lineage>
</organism>
<dbReference type="Proteomes" id="UP001174936">
    <property type="component" value="Unassembled WGS sequence"/>
</dbReference>
<name>A0AA40CUU1_9PEZI</name>
<feature type="chain" id="PRO_5041422222" description="Secreted protein" evidence="1">
    <location>
        <begin position="30"/>
        <end position="99"/>
    </location>
</feature>
<gene>
    <name evidence="2" type="ORF">B0T16DRAFT_80298</name>
</gene>
<feature type="signal peptide" evidence="1">
    <location>
        <begin position="1"/>
        <end position="29"/>
    </location>
</feature>
<keyword evidence="1" id="KW-0732">Signal</keyword>
<evidence type="ECO:0000313" key="2">
    <source>
        <dbReference type="EMBL" id="KAK0651472.1"/>
    </source>
</evidence>
<dbReference type="AlphaFoldDB" id="A0AA40CUU1"/>
<accession>A0AA40CUU1</accession>
<keyword evidence="3" id="KW-1185">Reference proteome</keyword>
<evidence type="ECO:0000256" key="1">
    <source>
        <dbReference type="SAM" id="SignalP"/>
    </source>
</evidence>
<evidence type="ECO:0008006" key="4">
    <source>
        <dbReference type="Google" id="ProtNLM"/>
    </source>
</evidence>
<evidence type="ECO:0000313" key="3">
    <source>
        <dbReference type="Proteomes" id="UP001174936"/>
    </source>
</evidence>